<dbReference type="OrthoDB" id="10248475at2759"/>
<gene>
    <name evidence="2" type="ORF">FIBRA_02350</name>
</gene>
<reference evidence="2 3" key="1">
    <citation type="journal article" date="2012" name="Appl. Environ. Microbiol.">
        <title>Short-read sequencing for genomic analysis of the brown rot fungus Fibroporia radiculosa.</title>
        <authorList>
            <person name="Tang J.D."/>
            <person name="Perkins A.D."/>
            <person name="Sonstegard T.S."/>
            <person name="Schroeder S.G."/>
            <person name="Burgess S.C."/>
            <person name="Diehl S.V."/>
        </authorList>
    </citation>
    <scope>NUCLEOTIDE SEQUENCE [LARGE SCALE GENOMIC DNA]</scope>
    <source>
        <strain evidence="2 3">TFFH 294</strain>
    </source>
</reference>
<keyword evidence="3" id="KW-1185">Reference proteome</keyword>
<evidence type="ECO:0008006" key="4">
    <source>
        <dbReference type="Google" id="ProtNLM"/>
    </source>
</evidence>
<dbReference type="AlphaFoldDB" id="J4GMT5"/>
<accession>J4GMT5</accession>
<organism evidence="2 3">
    <name type="scientific">Fibroporia radiculosa</name>
    <dbReference type="NCBI Taxonomy" id="599839"/>
    <lineage>
        <taxon>Eukaryota</taxon>
        <taxon>Fungi</taxon>
        <taxon>Dikarya</taxon>
        <taxon>Basidiomycota</taxon>
        <taxon>Agaricomycotina</taxon>
        <taxon>Agaricomycetes</taxon>
        <taxon>Polyporales</taxon>
        <taxon>Fibroporiaceae</taxon>
        <taxon>Fibroporia</taxon>
    </lineage>
</organism>
<dbReference type="HOGENOM" id="CLU_070652_0_0_1"/>
<dbReference type="Proteomes" id="UP000006352">
    <property type="component" value="Unassembled WGS sequence"/>
</dbReference>
<dbReference type="InterPro" id="IPR052419">
    <property type="entry name" value="5_3-deoxyribonucleotidase-like"/>
</dbReference>
<dbReference type="RefSeq" id="XP_012179603.1">
    <property type="nucleotide sequence ID" value="XM_012324213.1"/>
</dbReference>
<proteinExistence type="predicted"/>
<dbReference type="STRING" id="599839.J4GMT5"/>
<dbReference type="InterPro" id="IPR036412">
    <property type="entry name" value="HAD-like_sf"/>
</dbReference>
<dbReference type="SUPFAM" id="SSF56784">
    <property type="entry name" value="HAD-like"/>
    <property type="match status" value="1"/>
</dbReference>
<name>J4GMT5_9APHY</name>
<dbReference type="GO" id="GO:0009264">
    <property type="term" value="P:deoxyribonucleotide catabolic process"/>
    <property type="evidence" value="ECO:0007669"/>
    <property type="project" value="InterPro"/>
</dbReference>
<dbReference type="InterPro" id="IPR023214">
    <property type="entry name" value="HAD_sf"/>
</dbReference>
<feature type="active site" description="Proton donor" evidence="1">
    <location>
        <position position="37"/>
    </location>
</feature>
<evidence type="ECO:0000256" key="1">
    <source>
        <dbReference type="PIRSR" id="PIRSR610708-1"/>
    </source>
</evidence>
<dbReference type="GO" id="GO:0008253">
    <property type="term" value="F:5'-nucleotidase activity"/>
    <property type="evidence" value="ECO:0007669"/>
    <property type="project" value="InterPro"/>
</dbReference>
<dbReference type="InParanoid" id="J4GMT5"/>
<evidence type="ECO:0000313" key="3">
    <source>
        <dbReference type="Proteomes" id="UP000006352"/>
    </source>
</evidence>
<dbReference type="Gene3D" id="3.40.50.1000">
    <property type="entry name" value="HAD superfamily/HAD-like"/>
    <property type="match status" value="1"/>
</dbReference>
<dbReference type="PANTHER" id="PTHR35134">
    <property type="entry name" value="NUCLEOTIDASE YQFW-RELATED"/>
    <property type="match status" value="1"/>
</dbReference>
<evidence type="ECO:0000313" key="2">
    <source>
        <dbReference type="EMBL" id="CCM00320.1"/>
    </source>
</evidence>
<dbReference type="EMBL" id="HE796979">
    <property type="protein sequence ID" value="CCM00320.1"/>
    <property type="molecule type" value="Genomic_DNA"/>
</dbReference>
<dbReference type="PANTHER" id="PTHR35134:SF2">
    <property type="entry name" value="NUCLEOTIDASE YQFW-RELATED"/>
    <property type="match status" value="1"/>
</dbReference>
<dbReference type="Pfam" id="PF06941">
    <property type="entry name" value="NT5C"/>
    <property type="match status" value="1"/>
</dbReference>
<dbReference type="GeneID" id="24095231"/>
<sequence length="275" mass="31318">MTVSVDPASKGDAAPPGFAVAQWNIPSNKPLIAVDLDDVLSETNQSVANWHNDAYGTDMTLSDFYYYYYWRNPYWGTPSETMRKVEEYYATSRLYEASPVEGAIQGVRSLKDLGFLLVIITARQPRELENTEKWLDKHFPGIFETVICTGMSQETLADERVLATKLSKAQSNFGLKVCKTLGAKLMIDDSLENSLKCMRSDPPQPVLLFGDYQWNKREANYSHIEDESSYEERVKKEGGNDFLITDVTTIPSGRWLTRVKDWTEVVQWVKDNLIT</sequence>
<dbReference type="InterPro" id="IPR010708">
    <property type="entry name" value="5'(3')-deoxyribonucleotidase"/>
</dbReference>
<feature type="active site" description="Nucleophile" evidence="1">
    <location>
        <position position="35"/>
    </location>
</feature>
<protein>
    <recommendedName>
        <fullName evidence="4">Swiss Army Knife RNA repair protein HAD domain-containing protein</fullName>
    </recommendedName>
</protein>